<keyword evidence="3" id="KW-1185">Reference proteome</keyword>
<dbReference type="Proteomes" id="UP000268623">
    <property type="component" value="Unassembled WGS sequence"/>
</dbReference>
<dbReference type="AlphaFoldDB" id="A0A3M9XLF2"/>
<accession>A0A3M9XLF2</accession>
<reference evidence="2 3" key="1">
    <citation type="submission" date="2018-08" db="EMBL/GenBank/DDBJ databases">
        <title>Genome sequence of Methylocystis hirsuta CSC1, a methanotroph able to accumulate PHAs.</title>
        <authorList>
            <person name="Bordel S."/>
            <person name="Rodriguez E."/>
            <person name="Gancedo J."/>
            <person name="Munoz R."/>
        </authorList>
    </citation>
    <scope>NUCLEOTIDE SEQUENCE [LARGE SCALE GENOMIC DNA]</scope>
    <source>
        <strain evidence="2 3">CSC1</strain>
    </source>
</reference>
<dbReference type="Pfam" id="PF14690">
    <property type="entry name" value="Zn_ribbon_ISL3"/>
    <property type="match status" value="1"/>
</dbReference>
<comment type="caution">
    <text evidence="2">The sequence shown here is derived from an EMBL/GenBank/DDBJ whole genome shotgun (WGS) entry which is preliminary data.</text>
</comment>
<proteinExistence type="predicted"/>
<sequence length="115" mass="12528">MPRKFIWSLGEGARIIDAQQIDGQWLISAMVIGSGACPDCGKRSIHRHGWHERYLQDLPAQGAPATVKLRLQRGSVEMEPASVKARAGEFSLGPVPMALLRGKAAKAARERRQAG</sequence>
<dbReference type="EMBL" id="QWDD01000001">
    <property type="protein sequence ID" value="RNJ48635.1"/>
    <property type="molecule type" value="Genomic_DNA"/>
</dbReference>
<evidence type="ECO:0000313" key="2">
    <source>
        <dbReference type="EMBL" id="RNJ48635.1"/>
    </source>
</evidence>
<organism evidence="2 3">
    <name type="scientific">Methylocystis hirsuta</name>
    <dbReference type="NCBI Taxonomy" id="369798"/>
    <lineage>
        <taxon>Bacteria</taxon>
        <taxon>Pseudomonadati</taxon>
        <taxon>Pseudomonadota</taxon>
        <taxon>Alphaproteobacteria</taxon>
        <taxon>Hyphomicrobiales</taxon>
        <taxon>Methylocystaceae</taxon>
        <taxon>Methylocystis</taxon>
    </lineage>
</organism>
<evidence type="ECO:0000313" key="3">
    <source>
        <dbReference type="Proteomes" id="UP000268623"/>
    </source>
</evidence>
<feature type="domain" description="Transposase IS204/IS1001/IS1096/IS1165 zinc-finger" evidence="1">
    <location>
        <begin position="35"/>
        <end position="73"/>
    </location>
</feature>
<name>A0A3M9XLF2_9HYPH</name>
<dbReference type="InterPro" id="IPR029261">
    <property type="entry name" value="Transposase_Znf"/>
</dbReference>
<protein>
    <recommendedName>
        <fullName evidence="1">Transposase IS204/IS1001/IS1096/IS1165 zinc-finger domain-containing protein</fullName>
    </recommendedName>
</protein>
<evidence type="ECO:0000259" key="1">
    <source>
        <dbReference type="Pfam" id="PF14690"/>
    </source>
</evidence>
<gene>
    <name evidence="2" type="ORF">D1O30_02315</name>
</gene>